<dbReference type="EMBL" id="CAJOBF010011776">
    <property type="protein sequence ID" value="CAF4310073.1"/>
    <property type="molecule type" value="Genomic_DNA"/>
</dbReference>
<evidence type="ECO:0000313" key="6">
    <source>
        <dbReference type="EMBL" id="CAF4392003.1"/>
    </source>
</evidence>
<dbReference type="Proteomes" id="UP000676336">
    <property type="component" value="Unassembled WGS sequence"/>
</dbReference>
<dbReference type="EMBL" id="CAJNOV010000044">
    <property type="protein sequence ID" value="CAF0965096.1"/>
    <property type="molecule type" value="Genomic_DNA"/>
</dbReference>
<evidence type="ECO:0000313" key="1">
    <source>
        <dbReference type="EMBL" id="CAF0965096.1"/>
    </source>
</evidence>
<accession>A0A816PXK5</accession>
<dbReference type="EMBL" id="CAJOBI010332140">
    <property type="protein sequence ID" value="CAF5200258.1"/>
    <property type="molecule type" value="Genomic_DNA"/>
</dbReference>
<sequence length="92" mass="10745">MSNRFPLFDINNTFSNLAILLLFDDAKPFETIFFERIARALPQLRTLEIINQLKHQEKSVSVMTTNIDFSHLAVLILHDIHIDYAEQLTFLL</sequence>
<dbReference type="Proteomes" id="UP000663842">
    <property type="component" value="Unassembled WGS sequence"/>
</dbReference>
<dbReference type="EMBL" id="CAJOBH010078497">
    <property type="protein sequence ID" value="CAF4505787.1"/>
    <property type="molecule type" value="Genomic_DNA"/>
</dbReference>
<dbReference type="Proteomes" id="UP000663887">
    <property type="component" value="Unassembled WGS sequence"/>
</dbReference>
<dbReference type="Proteomes" id="UP000681967">
    <property type="component" value="Unassembled WGS sequence"/>
</dbReference>
<protein>
    <submittedName>
        <fullName evidence="2">Uncharacterized protein</fullName>
    </submittedName>
</protein>
<dbReference type="EMBL" id="CAJNRF010016984">
    <property type="protein sequence ID" value="CAF2217073.1"/>
    <property type="molecule type" value="Genomic_DNA"/>
</dbReference>
<dbReference type="EMBL" id="CAJNRG010003197">
    <property type="protein sequence ID" value="CAF2054095.1"/>
    <property type="molecule type" value="Genomic_DNA"/>
</dbReference>
<evidence type="ECO:0000313" key="10">
    <source>
        <dbReference type="Proteomes" id="UP000663887"/>
    </source>
</evidence>
<evidence type="ECO:0000313" key="3">
    <source>
        <dbReference type="EMBL" id="CAF2217073.1"/>
    </source>
</evidence>
<dbReference type="EMBL" id="CAJOBG010039917">
    <property type="protein sequence ID" value="CAF4392003.1"/>
    <property type="molecule type" value="Genomic_DNA"/>
</dbReference>
<comment type="caution">
    <text evidence="2">The sequence shown here is derived from an EMBL/GenBank/DDBJ whole genome shotgun (WGS) entry which is preliminary data.</text>
</comment>
<evidence type="ECO:0000313" key="5">
    <source>
        <dbReference type="EMBL" id="CAF4312417.1"/>
    </source>
</evidence>
<gene>
    <name evidence="7" type="ORF">BYL167_LOCUS36221</name>
    <name evidence="1" type="ORF">CJN711_LOCUS592</name>
    <name evidence="5" type="ORF">GIL414_LOCUS26335</name>
    <name evidence="6" type="ORF">OVN521_LOCUS34350</name>
    <name evidence="8" type="ORF">SMN809_LOCUS75289</name>
    <name evidence="4" type="ORF">UXM345_LOCUS33892</name>
    <name evidence="3" type="ORF">WKI299_LOCUS35315</name>
    <name evidence="2" type="ORF">XDN619_LOCUS9274</name>
</gene>
<dbReference type="Proteomes" id="UP000663866">
    <property type="component" value="Unassembled WGS sequence"/>
</dbReference>
<evidence type="ECO:0000313" key="2">
    <source>
        <dbReference type="EMBL" id="CAF2054095.1"/>
    </source>
</evidence>
<proteinExistence type="predicted"/>
<evidence type="ECO:0000313" key="8">
    <source>
        <dbReference type="EMBL" id="CAF5200258.1"/>
    </source>
</evidence>
<evidence type="ECO:0000313" key="9">
    <source>
        <dbReference type="Proteomes" id="UP000663866"/>
    </source>
</evidence>
<dbReference type="Proteomes" id="UP000663855">
    <property type="component" value="Unassembled WGS sequence"/>
</dbReference>
<dbReference type="EMBL" id="CAJOBJ010038303">
    <property type="protein sequence ID" value="CAF4312417.1"/>
    <property type="molecule type" value="Genomic_DNA"/>
</dbReference>
<evidence type="ECO:0000313" key="4">
    <source>
        <dbReference type="EMBL" id="CAF4310073.1"/>
    </source>
</evidence>
<organism evidence="2 10">
    <name type="scientific">Rotaria magnacalcarata</name>
    <dbReference type="NCBI Taxonomy" id="392030"/>
    <lineage>
        <taxon>Eukaryota</taxon>
        <taxon>Metazoa</taxon>
        <taxon>Spiralia</taxon>
        <taxon>Gnathifera</taxon>
        <taxon>Rotifera</taxon>
        <taxon>Eurotatoria</taxon>
        <taxon>Bdelloidea</taxon>
        <taxon>Philodinida</taxon>
        <taxon>Philodinidae</taxon>
        <taxon>Rotaria</taxon>
    </lineage>
</organism>
<evidence type="ECO:0000313" key="7">
    <source>
        <dbReference type="EMBL" id="CAF4505787.1"/>
    </source>
</evidence>
<keyword evidence="9" id="KW-1185">Reference proteome</keyword>
<name>A0A816PXK5_9BILA</name>
<dbReference type="Proteomes" id="UP000663856">
    <property type="component" value="Unassembled WGS sequence"/>
</dbReference>
<dbReference type="AlphaFoldDB" id="A0A816PXK5"/>
<dbReference type="Proteomes" id="UP000681720">
    <property type="component" value="Unassembled WGS sequence"/>
</dbReference>
<reference evidence="2" key="1">
    <citation type="submission" date="2021-02" db="EMBL/GenBank/DDBJ databases">
        <authorList>
            <person name="Nowell W R."/>
        </authorList>
    </citation>
    <scope>NUCLEOTIDE SEQUENCE</scope>
</reference>